<dbReference type="Pfam" id="PF02797">
    <property type="entry name" value="Chal_sti_synt_C"/>
    <property type="match status" value="1"/>
</dbReference>
<protein>
    <recommendedName>
        <fullName evidence="3">Chalcone/stilbene synthase C-terminal domain-containing protein</fullName>
    </recommendedName>
</protein>
<reference evidence="5" key="2">
    <citation type="journal article" date="2018" name="Plant J.">
        <title>The Sorghum bicolor reference genome: improved assembly, gene annotations, a transcriptome atlas, and signatures of genome organization.</title>
        <authorList>
            <person name="McCormick R.F."/>
            <person name="Truong S.K."/>
            <person name="Sreedasyam A."/>
            <person name="Jenkins J."/>
            <person name="Shu S."/>
            <person name="Sims D."/>
            <person name="Kennedy M."/>
            <person name="Amirebrahimi M."/>
            <person name="Weers B.D."/>
            <person name="McKinley B."/>
            <person name="Mattison A."/>
            <person name="Morishige D.T."/>
            <person name="Grimwood J."/>
            <person name="Schmutz J."/>
            <person name="Mullet J.E."/>
        </authorList>
    </citation>
    <scope>NUCLEOTIDE SEQUENCE [LARGE SCALE GENOMIC DNA]</scope>
    <source>
        <strain evidence="5">cv. BTx623</strain>
    </source>
</reference>
<evidence type="ECO:0000313" key="5">
    <source>
        <dbReference type="Proteomes" id="UP000000768"/>
    </source>
</evidence>
<dbReference type="InParanoid" id="A0A1B6PSA1"/>
<dbReference type="Gramene" id="KXG28548">
    <property type="protein sequence ID" value="KXG28548"/>
    <property type="gene ID" value="SORBI_3005G135400"/>
</dbReference>
<sequence>MPRSSDHSATVLHDIHQRQRADGPAAMLGTGTANPAGELRATKTIHRLVLSRHQERSPRRAQRHKTICDRSGIKKRRCLDRTGSSGRCTRPGGPAVLDSYESALGLEPGKLAASRHVLISEYGNMMGAMIFFLLDEICRRCEEDAKKNCRVMSGLGPGLTIETIVLHATGSKDEN</sequence>
<dbReference type="PANTHER" id="PTHR11877">
    <property type="entry name" value="HYDROXYMETHYLGLUTARYL-COA SYNTHASE"/>
    <property type="match status" value="1"/>
</dbReference>
<dbReference type="GO" id="GO:0016747">
    <property type="term" value="F:acyltransferase activity, transferring groups other than amino-acyl groups"/>
    <property type="evidence" value="ECO:0007669"/>
    <property type="project" value="InterPro"/>
</dbReference>
<dbReference type="AlphaFoldDB" id="A0A1B6PSA1"/>
<dbReference type="Gene3D" id="3.40.47.10">
    <property type="match status" value="1"/>
</dbReference>
<name>A0A1B6PSA1_SORBI</name>
<organism evidence="4 5">
    <name type="scientific">Sorghum bicolor</name>
    <name type="common">Sorghum</name>
    <name type="synonym">Sorghum vulgare</name>
    <dbReference type="NCBI Taxonomy" id="4558"/>
    <lineage>
        <taxon>Eukaryota</taxon>
        <taxon>Viridiplantae</taxon>
        <taxon>Streptophyta</taxon>
        <taxon>Embryophyta</taxon>
        <taxon>Tracheophyta</taxon>
        <taxon>Spermatophyta</taxon>
        <taxon>Magnoliopsida</taxon>
        <taxon>Liliopsida</taxon>
        <taxon>Poales</taxon>
        <taxon>Poaceae</taxon>
        <taxon>PACMAD clade</taxon>
        <taxon>Panicoideae</taxon>
        <taxon>Andropogonodae</taxon>
        <taxon>Andropogoneae</taxon>
        <taxon>Sorghinae</taxon>
        <taxon>Sorghum</taxon>
    </lineage>
</organism>
<dbReference type="EMBL" id="CM000764">
    <property type="protein sequence ID" value="KXG28548.1"/>
    <property type="molecule type" value="Genomic_DNA"/>
</dbReference>
<proteinExistence type="inferred from homology"/>
<feature type="domain" description="Chalcone/stilbene synthase C-terminal" evidence="3">
    <location>
        <begin position="89"/>
        <end position="168"/>
    </location>
</feature>
<evidence type="ECO:0000256" key="1">
    <source>
        <dbReference type="ARBA" id="ARBA00005531"/>
    </source>
</evidence>
<keyword evidence="5" id="KW-1185">Reference proteome</keyword>
<dbReference type="PANTHER" id="PTHR11877:SF60">
    <property type="entry name" value="TYPE III POLYKETIDE SYNTHASE B"/>
    <property type="match status" value="1"/>
</dbReference>
<feature type="region of interest" description="Disordered" evidence="2">
    <location>
        <begin position="1"/>
        <end position="25"/>
    </location>
</feature>
<dbReference type="STRING" id="4558.A0A1B6PSA1"/>
<dbReference type="Proteomes" id="UP000000768">
    <property type="component" value="Chromosome 5"/>
</dbReference>
<gene>
    <name evidence="4" type="ORF">SORBI_3005G135400</name>
</gene>
<evidence type="ECO:0000256" key="2">
    <source>
        <dbReference type="SAM" id="MobiDB-lite"/>
    </source>
</evidence>
<dbReference type="InterPro" id="IPR012328">
    <property type="entry name" value="Chalcone/stilbene_synt_C"/>
</dbReference>
<evidence type="ECO:0000313" key="4">
    <source>
        <dbReference type="EMBL" id="KXG28548.1"/>
    </source>
</evidence>
<comment type="similarity">
    <text evidence="1">Belongs to the thiolase-like superfamily. Chalcone/stilbene synthases family.</text>
</comment>
<dbReference type="InterPro" id="IPR016039">
    <property type="entry name" value="Thiolase-like"/>
</dbReference>
<dbReference type="InterPro" id="IPR011141">
    <property type="entry name" value="Polyketide_synthase_type-III"/>
</dbReference>
<accession>A0A1B6PSA1</accession>
<reference evidence="4 5" key="1">
    <citation type="journal article" date="2009" name="Nature">
        <title>The Sorghum bicolor genome and the diversification of grasses.</title>
        <authorList>
            <person name="Paterson A.H."/>
            <person name="Bowers J.E."/>
            <person name="Bruggmann R."/>
            <person name="Dubchak I."/>
            <person name="Grimwood J."/>
            <person name="Gundlach H."/>
            <person name="Haberer G."/>
            <person name="Hellsten U."/>
            <person name="Mitros T."/>
            <person name="Poliakov A."/>
            <person name="Schmutz J."/>
            <person name="Spannagl M."/>
            <person name="Tang H."/>
            <person name="Wang X."/>
            <person name="Wicker T."/>
            <person name="Bharti A.K."/>
            <person name="Chapman J."/>
            <person name="Feltus F.A."/>
            <person name="Gowik U."/>
            <person name="Grigoriev I.V."/>
            <person name="Lyons E."/>
            <person name="Maher C.A."/>
            <person name="Martis M."/>
            <person name="Narechania A."/>
            <person name="Otillar R.P."/>
            <person name="Penning B.W."/>
            <person name="Salamov A.A."/>
            <person name="Wang Y."/>
            <person name="Zhang L."/>
            <person name="Carpita N.C."/>
            <person name="Freeling M."/>
            <person name="Gingle A.R."/>
            <person name="Hash C.T."/>
            <person name="Keller B."/>
            <person name="Klein P."/>
            <person name="Kresovich S."/>
            <person name="McCann M.C."/>
            <person name="Ming R."/>
            <person name="Peterson D.G."/>
            <person name="Mehboob-ur-Rahman"/>
            <person name="Ware D."/>
            <person name="Westhoff P."/>
            <person name="Mayer K.F."/>
            <person name="Messing J."/>
            <person name="Rokhsar D.S."/>
        </authorList>
    </citation>
    <scope>NUCLEOTIDE SEQUENCE [LARGE SCALE GENOMIC DNA]</scope>
    <source>
        <strain evidence="5">cv. BTx623</strain>
    </source>
</reference>
<evidence type="ECO:0000259" key="3">
    <source>
        <dbReference type="Pfam" id="PF02797"/>
    </source>
</evidence>
<dbReference type="SUPFAM" id="SSF53901">
    <property type="entry name" value="Thiolase-like"/>
    <property type="match status" value="1"/>
</dbReference>